<feature type="compositionally biased region" description="Basic and acidic residues" evidence="2">
    <location>
        <begin position="843"/>
        <end position="852"/>
    </location>
</feature>
<evidence type="ECO:0000313" key="4">
    <source>
        <dbReference type="Proteomes" id="UP001431783"/>
    </source>
</evidence>
<feature type="coiled-coil region" evidence="1">
    <location>
        <begin position="490"/>
        <end position="517"/>
    </location>
</feature>
<comment type="caution">
    <text evidence="3">The sequence shown here is derived from an EMBL/GenBank/DDBJ whole genome shotgun (WGS) entry which is preliminary data.</text>
</comment>
<feature type="region of interest" description="Disordered" evidence="2">
    <location>
        <begin position="971"/>
        <end position="990"/>
    </location>
</feature>
<gene>
    <name evidence="3" type="ORF">WA026_001121</name>
</gene>
<accession>A0AAW1VAJ1</accession>
<feature type="region of interest" description="Disordered" evidence="2">
    <location>
        <begin position="679"/>
        <end position="722"/>
    </location>
</feature>
<proteinExistence type="predicted"/>
<feature type="region of interest" description="Disordered" evidence="2">
    <location>
        <begin position="1156"/>
        <end position="1200"/>
    </location>
</feature>
<sequence>MSINVTVTGNPIKIQKGIHRMVTASPNTPQKDFEKRRLIRLSQVREQSKNIAEDVRNRVRRQKLKQAEIIEKNGQIKLKQWQARKLLELQNQYHEALRDIGAGHKEAYSLEDEGNVEQEKVDNYEKIAKQRASIASKKIQEEKEKCKQNSSIILQKKKLVRKMEDKRAHRITGLRRSSELSKKQEDDIVCIENDVSGIVTDSDSEFEDLEEIENPKNSYVDINTIESSENIPKSNIPSKVVEEVPLTDTFNNLKENSKSHFATSDSDEQLLNEVKEHKETRISDRIRKRSLRRLEHLDSCDTCDPICQQHKGEATKSTIKTVPVKNIAHNTIPNVQQNIYTCACNRPSYIAPIPSPCYCSQPIPLKQKDNIRDINQLRCHDLTDELDDKERAKFAAKSYSKSSINHIPPSSPKRVIRQKEIPTKPKVTLKSYKNPDVLQKEMQNKSKDTRLLESHVEKIDDQNFFTSPLAETEMDLHEKMKQRDKEAFLRGQKALEKEKLQREYNELMRKLPVLQRLERLYEMNQDKPEYHMSEDRLREQEMKKQSILDNTYEKLFPDRQSTKITIPIKNSSDYEIGEKMKASKKEDVATLNLGVWQGEKPRKLYTEEEVQAILHEGQITSESKIRADQLKLVLERLRKQKDELLKEIHNLPEDSAKLSIASYSPELKGYVNQRTDKYSENRDVNEKKDELKIKTSHKTNMNKKNISKTSSNTNIHSSSSYETIDEPLKKHIKISKTVKSKGVQITKNSRKLKSTVRSKNLSTLSSKSSSPQKFNKKRSPEKEILSFSEQSSTDQRNSKKPNKCNNNPLPVHQPFCKKQKNIEISHKDDNHVSPELPKNSKRTKVEDTTQLKTKDLSTKPFVSCECNADTSPQIPNELCEIVIKIKDGKSSQVLVKENNEKVKNNLKSTTVHKLKTTNIPEKVESSKSTQIQHDLNNAMKDDCCQKNVETKFLSWHDKLLKNNSVISNSSTSYMSPPVLPNKSVPQSKMSINSTEICKKPQKLITKEIGTSPPTKLQGENLNMQDEIKRLLNMSRLSVEELGVSSVSSVTTPSQSVIDLDSNRANTNTKYSSINGRSSQQFSEDQSQNEVPNFSYMSISTGSRTIFTSEVDSTSEQYPEILRKYAKIADKCSQRISNLSAMIEKVREEKNRMLQTSSILTTNDSSTKYMDLPSPRKLSNENELNERTKSSSSSGSGEGSNLLTINMSLAEKLKGLRPEEIENSENDMVLVNENLNDSRTDDLDRRLKALREPVKRGPEQQYPKESEKGDAIDFIPLLLDIPKMPLLTSDASNSKHKRPPTPKGFLAARRITDCMAPHELSTIPEQDSQTRFESTIKDKSPRISGELKQSLAKETVATPKKITHLEARMLPKAEGIQTWDNHNSTQTDKSSHKLVKPKPITNIKKKSPKVTEMSDNSFCSSNTSGDEKLEMFRIEAMLRSIGMDWAISTLRKTQEALALTSSSSSLDIKSPATIKELSEADVKEFFTKQVFQKISSSTLRSDASPGSLDESYDLSEINGDFSKKKTSTPINRSRELSKTSDLPSAIESEKESKEFFSFVDHSP</sequence>
<feature type="coiled-coil region" evidence="1">
    <location>
        <begin position="627"/>
        <end position="654"/>
    </location>
</feature>
<keyword evidence="1" id="KW-0175">Coiled coil</keyword>
<feature type="coiled-coil region" evidence="1">
    <location>
        <begin position="1128"/>
        <end position="1155"/>
    </location>
</feature>
<evidence type="ECO:0000313" key="3">
    <source>
        <dbReference type="EMBL" id="KAK9888899.1"/>
    </source>
</evidence>
<keyword evidence="4" id="KW-1185">Reference proteome</keyword>
<organism evidence="3 4">
    <name type="scientific">Henosepilachna vigintioctopunctata</name>
    <dbReference type="NCBI Taxonomy" id="420089"/>
    <lineage>
        <taxon>Eukaryota</taxon>
        <taxon>Metazoa</taxon>
        <taxon>Ecdysozoa</taxon>
        <taxon>Arthropoda</taxon>
        <taxon>Hexapoda</taxon>
        <taxon>Insecta</taxon>
        <taxon>Pterygota</taxon>
        <taxon>Neoptera</taxon>
        <taxon>Endopterygota</taxon>
        <taxon>Coleoptera</taxon>
        <taxon>Polyphaga</taxon>
        <taxon>Cucujiformia</taxon>
        <taxon>Coccinelloidea</taxon>
        <taxon>Coccinellidae</taxon>
        <taxon>Epilachninae</taxon>
        <taxon>Epilachnini</taxon>
        <taxon>Henosepilachna</taxon>
    </lineage>
</organism>
<dbReference type="Proteomes" id="UP001431783">
    <property type="component" value="Unassembled WGS sequence"/>
</dbReference>
<feature type="compositionally biased region" description="Basic and acidic residues" evidence="2">
    <location>
        <begin position="679"/>
        <end position="693"/>
    </location>
</feature>
<name>A0AAW1VAJ1_9CUCU</name>
<feature type="region of interest" description="Disordered" evidence="2">
    <location>
        <begin position="825"/>
        <end position="852"/>
    </location>
</feature>
<feature type="compositionally biased region" description="Basic and acidic residues" evidence="2">
    <location>
        <begin position="1177"/>
        <end position="1188"/>
    </location>
</feature>
<dbReference type="EMBL" id="JARQZJ010000121">
    <property type="protein sequence ID" value="KAK9888899.1"/>
    <property type="molecule type" value="Genomic_DNA"/>
</dbReference>
<evidence type="ECO:0000256" key="2">
    <source>
        <dbReference type="SAM" id="MobiDB-lite"/>
    </source>
</evidence>
<feature type="compositionally biased region" description="Low complexity" evidence="2">
    <location>
        <begin position="758"/>
        <end position="773"/>
    </location>
</feature>
<feature type="compositionally biased region" description="Low complexity" evidence="2">
    <location>
        <begin position="702"/>
        <end position="720"/>
    </location>
</feature>
<feature type="compositionally biased region" description="Polar residues" evidence="2">
    <location>
        <begin position="1156"/>
        <end position="1167"/>
    </location>
</feature>
<feature type="region of interest" description="Disordered" evidence="2">
    <location>
        <begin position="738"/>
        <end position="811"/>
    </location>
</feature>
<feature type="region of interest" description="Disordered" evidence="2">
    <location>
        <begin position="1518"/>
        <end position="1562"/>
    </location>
</feature>
<reference evidence="3 4" key="1">
    <citation type="submission" date="2023-03" db="EMBL/GenBank/DDBJ databases">
        <title>Genome insight into feeding habits of ladybird beetles.</title>
        <authorList>
            <person name="Li H.-S."/>
            <person name="Huang Y.-H."/>
            <person name="Pang H."/>
        </authorList>
    </citation>
    <scope>NUCLEOTIDE SEQUENCE [LARGE SCALE GENOMIC DNA]</scope>
    <source>
        <strain evidence="3">SYSU_2023b</strain>
        <tissue evidence="3">Whole body</tissue>
    </source>
</reference>
<evidence type="ECO:0000256" key="1">
    <source>
        <dbReference type="SAM" id="Coils"/>
    </source>
</evidence>
<protein>
    <submittedName>
        <fullName evidence="3">Uncharacterized protein</fullName>
    </submittedName>
</protein>